<evidence type="ECO:0000256" key="3">
    <source>
        <dbReference type="ARBA" id="ARBA00022989"/>
    </source>
</evidence>
<protein>
    <recommendedName>
        <fullName evidence="5">Translocation and assembly module TamB C-terminal domain-containing protein</fullName>
    </recommendedName>
</protein>
<accession>A0A0C2HFJ3</accession>
<gene>
    <name evidence="6" type="ORF">GFER_15315</name>
</gene>
<proteinExistence type="predicted"/>
<dbReference type="GO" id="GO:0005886">
    <property type="term" value="C:plasma membrane"/>
    <property type="evidence" value="ECO:0007669"/>
    <property type="project" value="InterPro"/>
</dbReference>
<comment type="caution">
    <text evidence="6">The sequence shown here is derived from an EMBL/GenBank/DDBJ whole genome shotgun (WGS) entry which is preliminary data.</text>
</comment>
<evidence type="ECO:0000313" key="7">
    <source>
        <dbReference type="Proteomes" id="UP000035068"/>
    </source>
</evidence>
<dbReference type="GO" id="GO:0009306">
    <property type="term" value="P:protein secretion"/>
    <property type="evidence" value="ECO:0007669"/>
    <property type="project" value="InterPro"/>
</dbReference>
<comment type="subcellular location">
    <subcellularLocation>
        <location evidence="1">Membrane</location>
        <topology evidence="1">Single-pass membrane protein</topology>
    </subcellularLocation>
</comment>
<sequence>MVTRILKYALLIFVVLGLGLLLWAGHWLLRTPEGVRWTFAAVSRWTPAELEAEEIEGRLWGDLRLRNVQVAWPGGEARSDALRLRWQPRELAALRLVVHELDLGHLEILWDAADKPEPRPAEPEPVHLSWPEVEGTALRFAVQVVRLHAAQVSFGARGTSPQVLRDLEVALGWREGEVTVEGLGVSGAFGRIEGDLRALLTEPRLAAEIHWQGPQAAVEIDGARLSLDLSEASGLVVEGPFTLSLTASDAPHFSAKGRMELAEMGLRLADLQLARAAAPDRIRGWAAVDWSEVAPQFSTHLQIERLNLVSELDQPTDISGTLEARGDLQAYEGRIQLRNARAGWEGVELSALVSGSAEDLKLREIEAHWLAGILTGEVAMHWRDGLFLDAWLEGAGLDPAVVEGAPQGLMNFDVEAALRLPAGEALSVTAAGRLRESLLLERALAGSFDLSWIGEDLHLHALELQGEGIELEAAGRLSEELHFAAVVENFAALLPNLEGSARADGRVVVRDGRAGGEIRASGADLALDELRLAGWQLDAELADLEAPVRISISLTDLRQGDLRLREVEANLVGLLEEHSLALRADWGTGWMNAEAHGGWVDAAWRGEIASLHGHERGLGAWRFVQPTLLNAGAARLELSGLALAAEAGGVLRLDGDFDPQEFSGFLEGSWRDFNLELLNPWLPDMQLAGATTGDVDVRIHSAERLDVFGELDLFAQIALEKAIIEVEQAALELAWDGQGLAARAQVSVTDAGALRLQLTSDQPGAPRLPARGQMEADWSGVELADLADRMLLPLDLWGALGAEMAGGWDADLNLDLGGAVRVNEGGLRWRDEDGEIIAALQTADLTWHWRGEDLRGELDLRLADYGELLGDFRLPLPARLPTALDETAPLQAALRLQVREHGLLATFLPGLADETAGEVRADLQIGGSWLSPELSGNFSLTDAGAILPATGIGLRELELHGELDGQQVRITSFGVRSGPGRLDGSGIVHFDGWNFASFNARLAGQNFQVADLPELEIRVNPDLRLEGGLDRLLVGGEVRIPLFIVTGWQARTPVSPSADVVFVNGEELEPQQDLPFDLDLNLRLVLGESVVIKLAGLDARLGGDLTLTTSERNAIIGSGEIRVVQGHYAAYGLRLPITRGRLFFPGGPVERPTLDILALRTVGEVRAGVQVSGTPQVPVVRLYSEPGMPDTDILAYIVLGRPLGAGQGQVDALMLAAGALLSQGESAAMQDKLRRRLGIDVFEVQAGNGEVEAAMVTIGKYLTPDLYISFGQSLFGQGNVARMRYSLTEKWQIESQLGEVSGADLFYRLEFR</sequence>
<reference evidence="6 7" key="1">
    <citation type="submission" date="2014-12" db="EMBL/GenBank/DDBJ databases">
        <title>Genomes of Geoalkalibacter ferrihydriticus and Geoalkalibacter subterraneus, two haloalkaliphilic metal-reducing members of the Geobacteraceae.</title>
        <authorList>
            <person name="Badalamenti J.P."/>
            <person name="Torres C.I."/>
            <person name="Krajmalnik-Brown R."/>
            <person name="Bond D.R."/>
        </authorList>
    </citation>
    <scope>NUCLEOTIDE SEQUENCE [LARGE SCALE GENOMIC DNA]</scope>
    <source>
        <strain evidence="6 7">DSM 17813</strain>
    </source>
</reference>
<dbReference type="Pfam" id="PF04357">
    <property type="entry name" value="TamB"/>
    <property type="match status" value="1"/>
</dbReference>
<dbReference type="PANTHER" id="PTHR36985">
    <property type="entry name" value="TRANSLOCATION AND ASSEMBLY MODULE SUBUNIT TAMB"/>
    <property type="match status" value="1"/>
</dbReference>
<name>A0A0C2HFJ3_9BACT</name>
<keyword evidence="7" id="KW-1185">Reference proteome</keyword>
<organism evidence="6 7">
    <name type="scientific">Geoalkalibacter ferrihydriticus DSM 17813</name>
    <dbReference type="NCBI Taxonomy" id="1121915"/>
    <lineage>
        <taxon>Bacteria</taxon>
        <taxon>Pseudomonadati</taxon>
        <taxon>Thermodesulfobacteriota</taxon>
        <taxon>Desulfuromonadia</taxon>
        <taxon>Desulfuromonadales</taxon>
        <taxon>Geoalkalibacteraceae</taxon>
        <taxon>Geoalkalibacter</taxon>
    </lineage>
</organism>
<keyword evidence="4" id="KW-0472">Membrane</keyword>
<dbReference type="RefSeq" id="WP_040100810.1">
    <property type="nucleotide sequence ID" value="NZ_JWJD01000008.1"/>
</dbReference>
<dbReference type="InterPro" id="IPR007452">
    <property type="entry name" value="TamB_C"/>
</dbReference>
<evidence type="ECO:0000256" key="1">
    <source>
        <dbReference type="ARBA" id="ARBA00004167"/>
    </source>
</evidence>
<feature type="domain" description="Translocation and assembly module TamB C-terminal" evidence="5">
    <location>
        <begin position="977"/>
        <end position="1311"/>
    </location>
</feature>
<dbReference type="EMBL" id="JWJD01000008">
    <property type="protein sequence ID" value="KIH75691.1"/>
    <property type="molecule type" value="Genomic_DNA"/>
</dbReference>
<evidence type="ECO:0000259" key="5">
    <source>
        <dbReference type="Pfam" id="PF04357"/>
    </source>
</evidence>
<dbReference type="Proteomes" id="UP000035068">
    <property type="component" value="Unassembled WGS sequence"/>
</dbReference>
<dbReference type="PANTHER" id="PTHR36985:SF1">
    <property type="entry name" value="TRANSLOCATION AND ASSEMBLY MODULE SUBUNIT TAMB"/>
    <property type="match status" value="1"/>
</dbReference>
<keyword evidence="3" id="KW-1133">Transmembrane helix</keyword>
<dbReference type="GO" id="GO:0097347">
    <property type="term" value="C:TAM protein secretion complex"/>
    <property type="evidence" value="ECO:0007669"/>
    <property type="project" value="TreeGrafter"/>
</dbReference>
<evidence type="ECO:0000256" key="2">
    <source>
        <dbReference type="ARBA" id="ARBA00022692"/>
    </source>
</evidence>
<evidence type="ECO:0000313" key="6">
    <source>
        <dbReference type="EMBL" id="KIH75691.1"/>
    </source>
</evidence>
<evidence type="ECO:0000256" key="4">
    <source>
        <dbReference type="ARBA" id="ARBA00023136"/>
    </source>
</evidence>
<keyword evidence="2" id="KW-0812">Transmembrane</keyword>